<dbReference type="GO" id="GO:0031490">
    <property type="term" value="F:chromatin DNA binding"/>
    <property type="evidence" value="ECO:0007669"/>
    <property type="project" value="TreeGrafter"/>
</dbReference>
<dbReference type="AlphaFoldDB" id="A0AAP0PCP0"/>
<keyword evidence="3" id="KW-0479">Metal-binding</keyword>
<feature type="region of interest" description="Disordered" evidence="5">
    <location>
        <begin position="1"/>
        <end position="39"/>
    </location>
</feature>
<keyword evidence="8" id="KW-1185">Reference proteome</keyword>
<sequence>MAARETGGERRQRDIAGEKNGEMDGERQTAAGEEVVERQRLERRRWRVGGWRGGGEGPTTREKAVEGRRLERRRWRADGWRRGGGETGRLFEAARLGSVEALLEVLLDDPLILERALELNQDGFSPIRITAINGDIELARELLKIDSSLCSLKDRDERTPIHLVAMKGRLDVMGELLSACPESAGETVELLLNNKSERMVEVNAKNLNNLIAMDQSSCDEDGKSQFRNQNVHHGAGEAVMASRIGKLFFPLLCFLLVYVGSLLIRIEPWTFVQQLGEAVFIPAGCPHQVRNLKHFQRVVGGGAGDRVGHMVVFSERGTRGAEEKEVEGKVIERGRDVKMVYKWDRDYGLFFINTFTSTAVAVDCHYHRCLSPTVVDRCRHLLLQRALSLAWRRRMVNLPPSLPRQIKLREAARLDLARREGDGDHPLCQRERKEGEDGRWRWWMIMHSATDDDGGRGGSDK</sequence>
<dbReference type="Proteomes" id="UP001420932">
    <property type="component" value="Unassembled WGS sequence"/>
</dbReference>
<dbReference type="Gene3D" id="2.60.120.650">
    <property type="entry name" value="Cupin"/>
    <property type="match status" value="1"/>
</dbReference>
<dbReference type="InterPro" id="IPR045109">
    <property type="entry name" value="LSDs-like"/>
</dbReference>
<feature type="compositionally biased region" description="Basic and acidic residues" evidence="5">
    <location>
        <begin position="1"/>
        <end position="27"/>
    </location>
</feature>
<evidence type="ECO:0000256" key="3">
    <source>
        <dbReference type="ARBA" id="ARBA00022723"/>
    </source>
</evidence>
<dbReference type="InterPro" id="IPR003347">
    <property type="entry name" value="JmjC_dom"/>
</dbReference>
<dbReference type="Pfam" id="PF02373">
    <property type="entry name" value="JmjC"/>
    <property type="match status" value="1"/>
</dbReference>
<evidence type="ECO:0000313" key="8">
    <source>
        <dbReference type="Proteomes" id="UP001420932"/>
    </source>
</evidence>
<comment type="similarity">
    <text evidence="2">Belongs to the JARID1 histone demethylase family.</text>
</comment>
<feature type="domain" description="JmjC" evidence="6">
    <location>
        <begin position="265"/>
        <end position="293"/>
    </location>
</feature>
<dbReference type="InterPro" id="IPR002110">
    <property type="entry name" value="Ankyrin_rpt"/>
</dbReference>
<dbReference type="SUPFAM" id="SSF48403">
    <property type="entry name" value="Ankyrin repeat"/>
    <property type="match status" value="1"/>
</dbReference>
<dbReference type="GO" id="GO:0032454">
    <property type="term" value="F:histone H3K9 demethylase activity"/>
    <property type="evidence" value="ECO:0007669"/>
    <property type="project" value="InterPro"/>
</dbReference>
<dbReference type="InterPro" id="IPR036770">
    <property type="entry name" value="Ankyrin_rpt-contain_sf"/>
</dbReference>
<proteinExistence type="inferred from homology"/>
<dbReference type="GO" id="GO:0046872">
    <property type="term" value="F:metal ion binding"/>
    <property type="evidence" value="ECO:0007669"/>
    <property type="project" value="UniProtKB-KW"/>
</dbReference>
<name>A0AAP0PCP0_9MAGN</name>
<dbReference type="SUPFAM" id="SSF51197">
    <property type="entry name" value="Clavaminate synthase-like"/>
    <property type="match status" value="1"/>
</dbReference>
<dbReference type="PANTHER" id="PTHR12549:SF11">
    <property type="entry name" value="LYSINE-SPECIFIC DEMETHYLASE JMJ25"/>
    <property type="match status" value="1"/>
</dbReference>
<comment type="subcellular location">
    <subcellularLocation>
        <location evidence="1">Nucleus</location>
    </subcellularLocation>
</comment>
<dbReference type="Gene3D" id="1.25.40.20">
    <property type="entry name" value="Ankyrin repeat-containing domain"/>
    <property type="match status" value="1"/>
</dbReference>
<dbReference type="GO" id="GO:0006357">
    <property type="term" value="P:regulation of transcription by RNA polymerase II"/>
    <property type="evidence" value="ECO:0007669"/>
    <property type="project" value="TreeGrafter"/>
</dbReference>
<keyword evidence="4" id="KW-0539">Nucleus</keyword>
<dbReference type="GO" id="GO:0003712">
    <property type="term" value="F:transcription coregulator activity"/>
    <property type="evidence" value="ECO:0007669"/>
    <property type="project" value="TreeGrafter"/>
</dbReference>
<dbReference type="CDD" id="cd02208">
    <property type="entry name" value="cupin_RmlC-like"/>
    <property type="match status" value="1"/>
</dbReference>
<accession>A0AAP0PCP0</accession>
<evidence type="ECO:0000256" key="1">
    <source>
        <dbReference type="ARBA" id="ARBA00004123"/>
    </source>
</evidence>
<evidence type="ECO:0000313" key="7">
    <source>
        <dbReference type="EMBL" id="KAK9135880.1"/>
    </source>
</evidence>
<evidence type="ECO:0000256" key="4">
    <source>
        <dbReference type="ARBA" id="ARBA00023242"/>
    </source>
</evidence>
<dbReference type="GO" id="GO:0000118">
    <property type="term" value="C:histone deacetylase complex"/>
    <property type="evidence" value="ECO:0007669"/>
    <property type="project" value="TreeGrafter"/>
</dbReference>
<evidence type="ECO:0000256" key="2">
    <source>
        <dbReference type="ARBA" id="ARBA00006801"/>
    </source>
</evidence>
<evidence type="ECO:0000256" key="5">
    <source>
        <dbReference type="SAM" id="MobiDB-lite"/>
    </source>
</evidence>
<evidence type="ECO:0000259" key="6">
    <source>
        <dbReference type="Pfam" id="PF02373"/>
    </source>
</evidence>
<dbReference type="SMART" id="SM00248">
    <property type="entry name" value="ANK"/>
    <property type="match status" value="2"/>
</dbReference>
<reference evidence="7 8" key="1">
    <citation type="submission" date="2024-01" db="EMBL/GenBank/DDBJ databases">
        <title>Genome assemblies of Stephania.</title>
        <authorList>
            <person name="Yang L."/>
        </authorList>
    </citation>
    <scope>NUCLEOTIDE SEQUENCE [LARGE SCALE GENOMIC DNA]</scope>
    <source>
        <strain evidence="7">YNDBR</strain>
        <tissue evidence="7">Leaf</tissue>
    </source>
</reference>
<dbReference type="GO" id="GO:0000785">
    <property type="term" value="C:chromatin"/>
    <property type="evidence" value="ECO:0007669"/>
    <property type="project" value="TreeGrafter"/>
</dbReference>
<organism evidence="7 8">
    <name type="scientific">Stephania yunnanensis</name>
    <dbReference type="NCBI Taxonomy" id="152371"/>
    <lineage>
        <taxon>Eukaryota</taxon>
        <taxon>Viridiplantae</taxon>
        <taxon>Streptophyta</taxon>
        <taxon>Embryophyta</taxon>
        <taxon>Tracheophyta</taxon>
        <taxon>Spermatophyta</taxon>
        <taxon>Magnoliopsida</taxon>
        <taxon>Ranunculales</taxon>
        <taxon>Menispermaceae</taxon>
        <taxon>Menispermoideae</taxon>
        <taxon>Cissampelideae</taxon>
        <taxon>Stephania</taxon>
    </lineage>
</organism>
<dbReference type="EMBL" id="JBBNAF010000006">
    <property type="protein sequence ID" value="KAK9135880.1"/>
    <property type="molecule type" value="Genomic_DNA"/>
</dbReference>
<comment type="caution">
    <text evidence="7">The sequence shown here is derived from an EMBL/GenBank/DDBJ whole genome shotgun (WGS) entry which is preliminary data.</text>
</comment>
<gene>
    <name evidence="7" type="ORF">Syun_015210</name>
</gene>
<dbReference type="PANTHER" id="PTHR12549">
    <property type="entry name" value="JMJC DOMAIN-CONTAINING HISTONE DEMETHYLATION PROTEIN"/>
    <property type="match status" value="1"/>
</dbReference>
<protein>
    <recommendedName>
        <fullName evidence="6">JmjC domain-containing protein</fullName>
    </recommendedName>
</protein>